<feature type="compositionally biased region" description="Polar residues" evidence="1">
    <location>
        <begin position="115"/>
        <end position="130"/>
    </location>
</feature>
<keyword evidence="3" id="KW-1185">Reference proteome</keyword>
<feature type="region of interest" description="Disordered" evidence="1">
    <location>
        <begin position="115"/>
        <end position="144"/>
    </location>
</feature>
<dbReference type="SUPFAM" id="SSF55073">
    <property type="entry name" value="Nucleotide cyclase"/>
    <property type="match status" value="1"/>
</dbReference>
<dbReference type="InterPro" id="IPR050697">
    <property type="entry name" value="Adenylyl/Guanylyl_Cyclase_3/4"/>
</dbReference>
<dbReference type="PANTHER" id="PTHR43081">
    <property type="entry name" value="ADENYLATE CYCLASE, TERMINAL-DIFFERENTIATION SPECIFIC-RELATED"/>
    <property type="match status" value="1"/>
</dbReference>
<evidence type="ECO:0000256" key="1">
    <source>
        <dbReference type="SAM" id="MobiDB-lite"/>
    </source>
</evidence>
<dbReference type="PANTHER" id="PTHR43081:SF1">
    <property type="entry name" value="ADENYLATE CYCLASE, TERMINAL-DIFFERENTIATION SPECIFIC"/>
    <property type="match status" value="1"/>
</dbReference>
<dbReference type="Gene3D" id="3.30.70.1230">
    <property type="entry name" value="Nucleotide cyclase"/>
    <property type="match status" value="2"/>
</dbReference>
<accession>A0A0S4IJA4</accession>
<feature type="compositionally biased region" description="Polar residues" evidence="1">
    <location>
        <begin position="195"/>
        <end position="212"/>
    </location>
</feature>
<evidence type="ECO:0000313" key="3">
    <source>
        <dbReference type="Proteomes" id="UP000051952"/>
    </source>
</evidence>
<proteinExistence type="predicted"/>
<feature type="compositionally biased region" description="Basic and acidic residues" evidence="1">
    <location>
        <begin position="132"/>
        <end position="144"/>
    </location>
</feature>
<dbReference type="Proteomes" id="UP000051952">
    <property type="component" value="Unassembled WGS sequence"/>
</dbReference>
<feature type="compositionally biased region" description="Acidic residues" evidence="1">
    <location>
        <begin position="1497"/>
        <end position="1507"/>
    </location>
</feature>
<reference evidence="3" key="1">
    <citation type="submission" date="2015-09" db="EMBL/GenBank/DDBJ databases">
        <authorList>
            <consortium name="Pathogen Informatics"/>
        </authorList>
    </citation>
    <scope>NUCLEOTIDE SEQUENCE [LARGE SCALE GENOMIC DNA]</scope>
    <source>
        <strain evidence="3">Lake Konstanz</strain>
    </source>
</reference>
<sequence>MSRQRSALAAARKKSVGLDSAQFVYLVDPQRADPVLREQRERRLHAILKYDSPREILDSMSHTTSAQEEALVTFRAFDDDMVAVHSDASSTSNPVTPRETSISAIVEQQAQIEVTVTSPRKSSRVPSLNFGSDKRSPRPTAEQRRKSLKTILMMPADVLSGLGEIEETLAALGDDKKLLGLEEQAEAVMSARGVRSQNRQRTPQVSQRSTPRVSPLPTLPPVNEPDFDQEITDAIHGGFSAVETASEMMSTIEGTVEALRLDLVGMFDATLGAYLQKQQSVIISAVNAVKKLLADTVVPRWAEKNSTIQSQKDEVAAERRVSLHAKNEVSRLQAAMRKYGIVPAKWGVIAPPSDGCVLLCCDFPMLPSLWERDAAGVRTSVKLMTELERKLIREMKSGYEVSNDGVSFLLAFSNCRAAVDWGLSFQSQLLGLSWPSSLLQLAECQPDAKLTWKGIKARIAVHCGSVTSRFDPETQSFGFVGEGVRVANAMMTYCPEGSMVASNVVLAPIGDLRSLATHGGGYGIAVDVVLEGTNMRITRLVPYALGLRLSAFADASDTFSKTPGHPGFLMHTLRPSDWAHTGAQSTMILSTSSNAPKAVEVDRDADQVCVGSQFALAMEDEEDNLQQLAMCLNLTTLPDKVLRVLKSAESAAFPVVTVFAQIIDANKAFARHQPSLLPTIRSMLKCVRKAVKGLTTGTDISCVGETASLIFASRMEAVTFVDRFLATFYSCTWDKETKTGWALAFPKSQDPTPDVVVGVHCGPLSNFDHPGLNRDVSDCFDALAKANTETFTSMYSSLTVSTVEGGASPLPPSELLLSGYAKNFDVACALASFALPGEAIFSSALLDTCGSAQAKSISFVDLGHHSIQSPKYDGILMCGISSSYHAKHGSPRSNASTVHSTVTAEGCSWPSSHTVQGLIAWVPILHETHAANLRAMNLLRGERSINQMRRPPKPSDVVFVSVEAYVPQIMWTRPKKSLILEALRVFQRCVRGLLTELDDGYEVFADPQCFLLAFSDQLTAFRFSSLIQDKLASAFWPPAFIEEFKPHVKRVENSVGALLWSGLKARVAMVTPQRNQPSKSETASTDESFNEVITDTIPGLGMTTYFSRAVRWCVALCSVAAYGQTLIDKTTADNIQSSLSLIDGPTVDWAVSICVPEKATPLRGFQVKSQLLKGRVLECSPSAVFSENAFLSWYTLLHKDDTSIQYVLDAGTAGMLSPQQTGRVSRANSLLPAGMFDQPGLAIVESIAPSEHTGTPDQFTRSTTELYSGVSPSVAPLPISTHVTPRQRRFSSVTPQKFTEDTVDSAEYQELLDEFNKVHRVMKGLFEIEQEFVRTYIFKEQMRHFRSEDEFLKIIVQACRDGGVKWAGSHDNKHHDKGFAALCGSATAPDAVLTRHTSTGGETSRQRTPTTRLRPSDVTASIASLFCQFHMLVTRGTRIRRKSSLSVDTMGSVNPADSMRLRSRSITASDAPQFTPRQGTRIQATVGDLGAKAVETSESDNEENQED</sequence>
<evidence type="ECO:0008006" key="4">
    <source>
        <dbReference type="Google" id="ProtNLM"/>
    </source>
</evidence>
<dbReference type="InterPro" id="IPR029787">
    <property type="entry name" value="Nucleotide_cyclase"/>
</dbReference>
<evidence type="ECO:0000313" key="2">
    <source>
        <dbReference type="EMBL" id="CUE78014.1"/>
    </source>
</evidence>
<name>A0A0S4IJA4_BODSA</name>
<gene>
    <name evidence="2" type="ORF">BSAL_03580</name>
</gene>
<dbReference type="VEuPathDB" id="TriTrypDB:BSAL_03580"/>
<protein>
    <recommendedName>
        <fullName evidence="4">Adenylyl cyclase</fullName>
    </recommendedName>
</protein>
<feature type="region of interest" description="Disordered" evidence="1">
    <location>
        <begin position="189"/>
        <end position="219"/>
    </location>
</feature>
<dbReference type="EMBL" id="CYKH01000193">
    <property type="protein sequence ID" value="CUE78014.1"/>
    <property type="molecule type" value="Genomic_DNA"/>
</dbReference>
<feature type="region of interest" description="Disordered" evidence="1">
    <location>
        <begin position="1488"/>
        <end position="1507"/>
    </location>
</feature>
<organism evidence="2 3">
    <name type="scientific">Bodo saltans</name>
    <name type="common">Flagellated protozoan</name>
    <dbReference type="NCBI Taxonomy" id="75058"/>
    <lineage>
        <taxon>Eukaryota</taxon>
        <taxon>Discoba</taxon>
        <taxon>Euglenozoa</taxon>
        <taxon>Kinetoplastea</taxon>
        <taxon>Metakinetoplastina</taxon>
        <taxon>Eubodonida</taxon>
        <taxon>Bodonidae</taxon>
        <taxon>Bodo</taxon>
    </lineage>
</organism>